<gene>
    <name evidence="2" type="ORF">SHI21_04000</name>
</gene>
<dbReference type="Gene3D" id="3.40.630.30">
    <property type="match status" value="1"/>
</dbReference>
<dbReference type="GO" id="GO:0016746">
    <property type="term" value="F:acyltransferase activity"/>
    <property type="evidence" value="ECO:0007669"/>
    <property type="project" value="UniProtKB-KW"/>
</dbReference>
<name>A0ABU5VQN6_9BACT</name>
<comment type="caution">
    <text evidence="2">The sequence shown here is derived from an EMBL/GenBank/DDBJ whole genome shotgun (WGS) entry which is preliminary data.</text>
</comment>
<dbReference type="SUPFAM" id="SSF55729">
    <property type="entry name" value="Acyl-CoA N-acyltransferases (Nat)"/>
    <property type="match status" value="1"/>
</dbReference>
<reference evidence="2 3" key="1">
    <citation type="submission" date="2023-11" db="EMBL/GenBank/DDBJ databases">
        <title>A Novel Polar Bacteriovorax (B. antarcticus) Isolated from the Biocrust in Antarctica.</title>
        <authorList>
            <person name="Mun W."/>
            <person name="Choi S.Y."/>
            <person name="Mitchell R.J."/>
        </authorList>
    </citation>
    <scope>NUCLEOTIDE SEQUENCE [LARGE SCALE GENOMIC DNA]</scope>
    <source>
        <strain evidence="2 3">PP10</strain>
    </source>
</reference>
<organism evidence="2 3">
    <name type="scientific">Bacteriovorax antarcticus</name>
    <dbReference type="NCBI Taxonomy" id="3088717"/>
    <lineage>
        <taxon>Bacteria</taxon>
        <taxon>Pseudomonadati</taxon>
        <taxon>Bdellovibrionota</taxon>
        <taxon>Bacteriovoracia</taxon>
        <taxon>Bacteriovoracales</taxon>
        <taxon>Bacteriovoracaceae</taxon>
        <taxon>Bacteriovorax</taxon>
    </lineage>
</organism>
<dbReference type="InterPro" id="IPR000182">
    <property type="entry name" value="GNAT_dom"/>
</dbReference>
<sequence>MHTFKEKLFLVEDAISVQVQKNNQNEVIIEENWIQVTTPNAPVIHLNGILKCSLESQEAEERIVKAIEHYEKLGLPFQVKISPSSKPKNLSSILVKHKMQPSETLYGLYADPNVIQIPHNPNVEIKLLDLSTLEDWLSVQASAWGTPSQGIEYLRKQIKEALEANTKKGLSFIAYLDNRPVASAGIRIFDNYALLAGAAVNPDLRGKGIYRSLLAYRLEIIKRENLPAIIHCLESTSAPICLKLGFEKICEIYGFESRII</sequence>
<evidence type="ECO:0000313" key="3">
    <source>
        <dbReference type="Proteomes" id="UP001302274"/>
    </source>
</evidence>
<dbReference type="Pfam" id="PF00583">
    <property type="entry name" value="Acetyltransf_1"/>
    <property type="match status" value="1"/>
</dbReference>
<dbReference type="InterPro" id="IPR016181">
    <property type="entry name" value="Acyl_CoA_acyltransferase"/>
</dbReference>
<evidence type="ECO:0000259" key="1">
    <source>
        <dbReference type="PROSITE" id="PS51186"/>
    </source>
</evidence>
<protein>
    <submittedName>
        <fullName evidence="2">GNAT family N-acetyltransferase</fullName>
        <ecNumber evidence="2">2.3.1.-</ecNumber>
    </submittedName>
</protein>
<dbReference type="RefSeq" id="WP_323574849.1">
    <property type="nucleotide sequence ID" value="NZ_JAYGJQ010000001.1"/>
</dbReference>
<dbReference type="EC" id="2.3.1.-" evidence="2"/>
<feature type="domain" description="N-acetyltransferase" evidence="1">
    <location>
        <begin position="123"/>
        <end position="260"/>
    </location>
</feature>
<keyword evidence="2" id="KW-0808">Transferase</keyword>
<proteinExistence type="predicted"/>
<dbReference type="Proteomes" id="UP001302274">
    <property type="component" value="Unassembled WGS sequence"/>
</dbReference>
<dbReference type="PROSITE" id="PS51186">
    <property type="entry name" value="GNAT"/>
    <property type="match status" value="1"/>
</dbReference>
<dbReference type="EMBL" id="JAYGJQ010000001">
    <property type="protein sequence ID" value="MEA9355346.1"/>
    <property type="molecule type" value="Genomic_DNA"/>
</dbReference>
<accession>A0ABU5VQN6</accession>
<keyword evidence="2" id="KW-0012">Acyltransferase</keyword>
<evidence type="ECO:0000313" key="2">
    <source>
        <dbReference type="EMBL" id="MEA9355346.1"/>
    </source>
</evidence>
<keyword evidence="3" id="KW-1185">Reference proteome</keyword>
<dbReference type="CDD" id="cd04301">
    <property type="entry name" value="NAT_SF"/>
    <property type="match status" value="1"/>
</dbReference>